<dbReference type="Gene3D" id="3.30.40.10">
    <property type="entry name" value="Zinc/RING finger domain, C3HC4 (zinc finger)"/>
    <property type="match status" value="1"/>
</dbReference>
<dbReference type="PROSITE" id="PS50089">
    <property type="entry name" value="ZF_RING_2"/>
    <property type="match status" value="1"/>
</dbReference>
<dbReference type="EMBL" id="MDYQ01000599">
    <property type="protein sequence ID" value="PRP73507.1"/>
    <property type="molecule type" value="Genomic_DNA"/>
</dbReference>
<evidence type="ECO:0000256" key="1">
    <source>
        <dbReference type="PROSITE-ProRule" id="PRU00175"/>
    </source>
</evidence>
<dbReference type="InterPro" id="IPR013083">
    <property type="entry name" value="Znf_RING/FYVE/PHD"/>
</dbReference>
<dbReference type="InterPro" id="IPR002044">
    <property type="entry name" value="CBM20"/>
</dbReference>
<dbReference type="CDD" id="cd05467">
    <property type="entry name" value="CBM20"/>
    <property type="match status" value="1"/>
</dbReference>
<accession>A0A2P6MP86</accession>
<name>A0A2P6MP86_9EUKA</name>
<dbReference type="Pfam" id="PF13920">
    <property type="entry name" value="zf-C3HC4_3"/>
    <property type="match status" value="1"/>
</dbReference>
<evidence type="ECO:0000259" key="4">
    <source>
        <dbReference type="PROSITE" id="PS51166"/>
    </source>
</evidence>
<keyword evidence="6" id="KW-1185">Reference proteome</keyword>
<feature type="coiled-coil region" evidence="2">
    <location>
        <begin position="225"/>
        <end position="259"/>
    </location>
</feature>
<dbReference type="InterPro" id="IPR045194">
    <property type="entry name" value="MGRN1/RNF157-like"/>
</dbReference>
<proteinExistence type="predicted"/>
<keyword evidence="1" id="KW-0862">Zinc</keyword>
<keyword evidence="2" id="KW-0175">Coiled coil</keyword>
<dbReference type="Gene3D" id="2.60.40.10">
    <property type="entry name" value="Immunoglobulins"/>
    <property type="match status" value="1"/>
</dbReference>
<evidence type="ECO:0000259" key="3">
    <source>
        <dbReference type="PROSITE" id="PS50089"/>
    </source>
</evidence>
<dbReference type="GO" id="GO:0016567">
    <property type="term" value="P:protein ubiquitination"/>
    <property type="evidence" value="ECO:0007669"/>
    <property type="project" value="TreeGrafter"/>
</dbReference>
<dbReference type="GO" id="GO:2001070">
    <property type="term" value="F:starch binding"/>
    <property type="evidence" value="ECO:0007669"/>
    <property type="project" value="InterPro"/>
</dbReference>
<evidence type="ECO:0000256" key="2">
    <source>
        <dbReference type="SAM" id="Coils"/>
    </source>
</evidence>
<gene>
    <name evidence="5" type="ORF">PROFUN_02516</name>
</gene>
<dbReference type="Pfam" id="PF00686">
    <property type="entry name" value="CBM_20"/>
    <property type="match status" value="1"/>
</dbReference>
<sequence length="367" mass="41350">MGVLERGGSLLGGNKDVAAFLVFLFFVRDLSVNPRIYVILKPDGIDTMWIPRKFGAFGGEQTAGSIIVKKFMEREGATSVIETITGGEISSIMGGAEKEGVSTVIFNINARTLFGEQLYVTGNCPALGDRAVPLKTEPQSFPTWSASVRLDSHTHIEYKYFTRDVECGKPQWEPFPYNRKLYLTSLWTLIHDGRFGFMKEERRQVISSSTYDSLSIVAGQDLTIARKYSEEIDKQQQIISELERKVNTLQSNLSFMEGQQMKSMTIEQLKDLSTKSRKVADQASELVLKKMEEQAETKSSLNEWWVLHTSAQVSHTTDSVTCMDRKIDTIILPCAHLVVCHMCSERLSGKCPICNMKIESLRKVYTK</sequence>
<dbReference type="AlphaFoldDB" id="A0A2P6MP86"/>
<dbReference type="InParanoid" id="A0A2P6MP86"/>
<dbReference type="PANTHER" id="PTHR22996:SF0">
    <property type="entry name" value="RE60872P-RELATED"/>
    <property type="match status" value="1"/>
</dbReference>
<evidence type="ECO:0000313" key="5">
    <source>
        <dbReference type="EMBL" id="PRP73507.1"/>
    </source>
</evidence>
<dbReference type="GO" id="GO:0061630">
    <property type="term" value="F:ubiquitin protein ligase activity"/>
    <property type="evidence" value="ECO:0007669"/>
    <property type="project" value="UniProtKB-EC"/>
</dbReference>
<dbReference type="GO" id="GO:0008270">
    <property type="term" value="F:zinc ion binding"/>
    <property type="evidence" value="ECO:0007669"/>
    <property type="project" value="UniProtKB-KW"/>
</dbReference>
<keyword evidence="1" id="KW-0863">Zinc-finger</keyword>
<dbReference type="SMART" id="SM01065">
    <property type="entry name" value="CBM_2"/>
    <property type="match status" value="1"/>
</dbReference>
<protein>
    <submittedName>
        <fullName evidence="5">Alpha-amylase</fullName>
    </submittedName>
</protein>
<dbReference type="SUPFAM" id="SSF57850">
    <property type="entry name" value="RING/U-box"/>
    <property type="match status" value="1"/>
</dbReference>
<dbReference type="InterPro" id="IPR001841">
    <property type="entry name" value="Znf_RING"/>
</dbReference>
<dbReference type="Proteomes" id="UP000241769">
    <property type="component" value="Unassembled WGS sequence"/>
</dbReference>
<evidence type="ECO:0000313" key="6">
    <source>
        <dbReference type="Proteomes" id="UP000241769"/>
    </source>
</evidence>
<dbReference type="PANTHER" id="PTHR22996">
    <property type="entry name" value="MAHOGUNIN"/>
    <property type="match status" value="1"/>
</dbReference>
<dbReference type="SUPFAM" id="SSF49452">
    <property type="entry name" value="Starch-binding domain-like"/>
    <property type="match status" value="1"/>
</dbReference>
<dbReference type="InterPro" id="IPR013784">
    <property type="entry name" value="Carb-bd-like_fold"/>
</dbReference>
<feature type="domain" description="RING-type" evidence="3">
    <location>
        <begin position="322"/>
        <end position="355"/>
    </location>
</feature>
<feature type="domain" description="CBM20" evidence="4">
    <location>
        <begin position="96"/>
        <end position="199"/>
    </location>
</feature>
<organism evidence="5 6">
    <name type="scientific">Planoprotostelium fungivorum</name>
    <dbReference type="NCBI Taxonomy" id="1890364"/>
    <lineage>
        <taxon>Eukaryota</taxon>
        <taxon>Amoebozoa</taxon>
        <taxon>Evosea</taxon>
        <taxon>Variosea</taxon>
        <taxon>Cavosteliida</taxon>
        <taxon>Cavosteliaceae</taxon>
        <taxon>Planoprotostelium</taxon>
    </lineage>
</organism>
<reference evidence="5 6" key="1">
    <citation type="journal article" date="2018" name="Genome Biol. Evol.">
        <title>Multiple Roots of Fruiting Body Formation in Amoebozoa.</title>
        <authorList>
            <person name="Hillmann F."/>
            <person name="Forbes G."/>
            <person name="Novohradska S."/>
            <person name="Ferling I."/>
            <person name="Riege K."/>
            <person name="Groth M."/>
            <person name="Westermann M."/>
            <person name="Marz M."/>
            <person name="Spaller T."/>
            <person name="Winckler T."/>
            <person name="Schaap P."/>
            <person name="Glockner G."/>
        </authorList>
    </citation>
    <scope>NUCLEOTIDE SEQUENCE [LARGE SCALE GENOMIC DNA]</scope>
    <source>
        <strain evidence="5 6">Jena</strain>
    </source>
</reference>
<dbReference type="PROSITE" id="PS51166">
    <property type="entry name" value="CBM20"/>
    <property type="match status" value="1"/>
</dbReference>
<keyword evidence="1" id="KW-0479">Metal-binding</keyword>
<dbReference type="OrthoDB" id="6123450at2759"/>
<comment type="caution">
    <text evidence="5">The sequence shown here is derived from an EMBL/GenBank/DDBJ whole genome shotgun (WGS) entry which is preliminary data.</text>
</comment>
<dbReference type="InterPro" id="IPR013783">
    <property type="entry name" value="Ig-like_fold"/>
</dbReference>